<dbReference type="AlphaFoldDB" id="F6I1V0"/>
<proteinExistence type="predicted"/>
<dbReference type="HOGENOM" id="CLU_3415654_0_0_1"/>
<evidence type="ECO:0000313" key="1">
    <source>
        <dbReference type="EMBL" id="CCB60917.1"/>
    </source>
</evidence>
<organism evidence="1 2">
    <name type="scientific">Vitis vinifera</name>
    <name type="common">Grape</name>
    <dbReference type="NCBI Taxonomy" id="29760"/>
    <lineage>
        <taxon>Eukaryota</taxon>
        <taxon>Viridiplantae</taxon>
        <taxon>Streptophyta</taxon>
        <taxon>Embryophyta</taxon>
        <taxon>Tracheophyta</taxon>
        <taxon>Spermatophyta</taxon>
        <taxon>Magnoliopsida</taxon>
        <taxon>eudicotyledons</taxon>
        <taxon>Gunneridae</taxon>
        <taxon>Pentapetalae</taxon>
        <taxon>rosids</taxon>
        <taxon>Vitales</taxon>
        <taxon>Vitaceae</taxon>
        <taxon>Viteae</taxon>
        <taxon>Vitis</taxon>
    </lineage>
</organism>
<protein>
    <submittedName>
        <fullName evidence="1">Uncharacterized protein</fullName>
    </submittedName>
</protein>
<keyword evidence="2" id="KW-1185">Reference proteome</keyword>
<name>F6I1V0_VITVI</name>
<reference evidence="2" key="1">
    <citation type="journal article" date="2007" name="Nature">
        <title>The grapevine genome sequence suggests ancestral hexaploidization in major angiosperm phyla.</title>
        <authorList>
            <consortium name="The French-Italian Public Consortium for Grapevine Genome Characterization."/>
            <person name="Jaillon O."/>
            <person name="Aury J.-M."/>
            <person name="Noel B."/>
            <person name="Policriti A."/>
            <person name="Clepet C."/>
            <person name="Casagrande A."/>
            <person name="Choisne N."/>
            <person name="Aubourg S."/>
            <person name="Vitulo N."/>
            <person name="Jubin C."/>
            <person name="Vezzi A."/>
            <person name="Legeai F."/>
            <person name="Hugueney P."/>
            <person name="Dasilva C."/>
            <person name="Horner D."/>
            <person name="Mica E."/>
            <person name="Jublot D."/>
            <person name="Poulain J."/>
            <person name="Bruyere C."/>
            <person name="Billault A."/>
            <person name="Segurens B."/>
            <person name="Gouyvenoux M."/>
            <person name="Ugarte E."/>
            <person name="Cattonaro F."/>
            <person name="Anthouard V."/>
            <person name="Vico V."/>
            <person name="Del Fabbro C."/>
            <person name="Alaux M."/>
            <person name="Di Gaspero G."/>
            <person name="Dumas V."/>
            <person name="Felice N."/>
            <person name="Paillard S."/>
            <person name="Juman I."/>
            <person name="Moroldo M."/>
            <person name="Scalabrin S."/>
            <person name="Canaguier A."/>
            <person name="Le Clainche I."/>
            <person name="Malacrida G."/>
            <person name="Durand E."/>
            <person name="Pesole G."/>
            <person name="Laucou V."/>
            <person name="Chatelet P."/>
            <person name="Merdinoglu D."/>
            <person name="Delledonne M."/>
            <person name="Pezzotti M."/>
            <person name="Lecharny A."/>
            <person name="Scarpelli C."/>
            <person name="Artiguenave F."/>
            <person name="Pe M.E."/>
            <person name="Valle G."/>
            <person name="Morgante M."/>
            <person name="Caboche M."/>
            <person name="Adam-Blondon A.-F."/>
            <person name="Weissenbach J."/>
            <person name="Quetier F."/>
            <person name="Wincker P."/>
        </authorList>
    </citation>
    <scope>NUCLEOTIDE SEQUENCE [LARGE SCALE GENOMIC DNA]</scope>
    <source>
        <strain evidence="2">cv. Pinot noir / PN40024</strain>
    </source>
</reference>
<gene>
    <name evidence="1" type="ordered locus">VIT_03s0038g01660</name>
</gene>
<dbReference type="Proteomes" id="UP000009183">
    <property type="component" value="Chromosome 3, unordered"/>
</dbReference>
<sequence>MLVIFALGSLHAFTPTKETQNGMGKET</sequence>
<evidence type="ECO:0000313" key="2">
    <source>
        <dbReference type="Proteomes" id="UP000009183"/>
    </source>
</evidence>
<dbReference type="PaxDb" id="29760-VIT_03s0038g01660.t01"/>
<dbReference type="InParanoid" id="F6I1V0"/>
<dbReference type="EMBL" id="FN596515">
    <property type="protein sequence ID" value="CCB60917.1"/>
    <property type="molecule type" value="Genomic_DNA"/>
</dbReference>
<accession>F6I1V0</accession>